<dbReference type="AlphaFoldDB" id="A0AAE4B4C6"/>
<proteinExistence type="predicted"/>
<accession>A0AAE4B4C6</accession>
<sequence>MLALVISQSVPLAAQERNSGVWIEICSEFGPVMKKVDLSGDEDADEGECPACATCPFCALPEIEAFTAAEASPTRAQAARERAVHGAQTLIANPAQFWPDNRGPPFAQPMQRHGMHDVAKAPVFYFAGGPWT</sequence>
<name>A0AAE4B4C6_9RHOB</name>
<protein>
    <submittedName>
        <fullName evidence="1">Uncharacterized protein</fullName>
    </submittedName>
</protein>
<dbReference type="InterPro" id="IPR021333">
    <property type="entry name" value="DUF2946"/>
</dbReference>
<comment type="caution">
    <text evidence="1">The sequence shown here is derived from an EMBL/GenBank/DDBJ whole genome shotgun (WGS) entry which is preliminary data.</text>
</comment>
<evidence type="ECO:0000313" key="2">
    <source>
        <dbReference type="Proteomes" id="UP001226762"/>
    </source>
</evidence>
<keyword evidence="2" id="KW-1185">Reference proteome</keyword>
<dbReference type="Pfam" id="PF11162">
    <property type="entry name" value="DUF2946"/>
    <property type="match status" value="1"/>
</dbReference>
<reference evidence="1" key="2">
    <citation type="submission" date="2023-02" db="EMBL/GenBank/DDBJ databases">
        <title>'Rhodoalgimonas zhirmunskyi' gen. nov., isolated from a red alga.</title>
        <authorList>
            <person name="Nedashkovskaya O.I."/>
            <person name="Otstavnykh N.Y."/>
            <person name="Bystritskaya E.P."/>
            <person name="Balabanova L.A."/>
            <person name="Isaeva M.P."/>
        </authorList>
    </citation>
    <scope>NUCLEOTIDE SEQUENCE</scope>
    <source>
        <strain evidence="1">KCTC 52189</strain>
    </source>
</reference>
<reference evidence="1" key="1">
    <citation type="submission" date="2022-07" db="EMBL/GenBank/DDBJ databases">
        <authorList>
            <person name="Otstavnykh N."/>
            <person name="Isaeva M."/>
            <person name="Bystritskaya E."/>
        </authorList>
    </citation>
    <scope>NUCLEOTIDE SEQUENCE</scope>
    <source>
        <strain evidence="1">KCTC 52189</strain>
    </source>
</reference>
<evidence type="ECO:0000313" key="1">
    <source>
        <dbReference type="EMBL" id="MDQ2090095.1"/>
    </source>
</evidence>
<gene>
    <name evidence="1" type="ORF">NO357_09315</name>
</gene>
<dbReference type="Proteomes" id="UP001226762">
    <property type="component" value="Unassembled WGS sequence"/>
</dbReference>
<dbReference type="EMBL" id="JANHAX010000002">
    <property type="protein sequence ID" value="MDQ2090095.1"/>
    <property type="molecule type" value="Genomic_DNA"/>
</dbReference>
<organism evidence="1 2">
    <name type="scientific">Marimonas arenosa</name>
    <dbReference type="NCBI Taxonomy" id="1795305"/>
    <lineage>
        <taxon>Bacteria</taxon>
        <taxon>Pseudomonadati</taxon>
        <taxon>Pseudomonadota</taxon>
        <taxon>Alphaproteobacteria</taxon>
        <taxon>Rhodobacterales</taxon>
        <taxon>Paracoccaceae</taxon>
        <taxon>Marimonas</taxon>
    </lineage>
</organism>